<dbReference type="PANTHER" id="PTHR45999:SF6">
    <property type="entry name" value="MHD2 DOMAIN-CONTAINING PROTEIN"/>
    <property type="match status" value="1"/>
</dbReference>
<evidence type="ECO:0000256" key="3">
    <source>
        <dbReference type="SAM" id="MobiDB-lite"/>
    </source>
</evidence>
<evidence type="ECO:0000256" key="1">
    <source>
        <dbReference type="ARBA" id="ARBA00022483"/>
    </source>
</evidence>
<dbReference type="GO" id="GO:0099503">
    <property type="term" value="C:secretory vesicle"/>
    <property type="evidence" value="ECO:0007669"/>
    <property type="project" value="TreeGrafter"/>
</dbReference>
<proteinExistence type="predicted"/>
<feature type="domain" description="MHD2" evidence="4">
    <location>
        <begin position="1506"/>
        <end position="1616"/>
    </location>
</feature>
<dbReference type="RefSeq" id="XP_031557070.1">
    <property type="nucleotide sequence ID" value="XM_031701210.1"/>
</dbReference>
<feature type="region of interest" description="Disordered" evidence="3">
    <location>
        <begin position="734"/>
        <end position="781"/>
    </location>
</feature>
<dbReference type="Proteomes" id="UP000515163">
    <property type="component" value="Unplaced"/>
</dbReference>
<feature type="region of interest" description="Disordered" evidence="3">
    <location>
        <begin position="898"/>
        <end position="973"/>
    </location>
</feature>
<feature type="region of interest" description="Disordered" evidence="3">
    <location>
        <begin position="1148"/>
        <end position="1211"/>
    </location>
</feature>
<protein>
    <submittedName>
        <fullName evidence="6">Uncharacterized protein LOC116293750</fullName>
    </submittedName>
</protein>
<evidence type="ECO:0000313" key="6">
    <source>
        <dbReference type="RefSeq" id="XP_031557070.1"/>
    </source>
</evidence>
<feature type="compositionally biased region" description="Polar residues" evidence="3">
    <location>
        <begin position="957"/>
        <end position="972"/>
    </location>
</feature>
<dbReference type="InterPro" id="IPR014772">
    <property type="entry name" value="Munc13_dom-2"/>
</dbReference>
<accession>A0A6P8HWN3</accession>
<feature type="compositionally biased region" description="Low complexity" evidence="3">
    <location>
        <begin position="747"/>
        <end position="769"/>
    </location>
</feature>
<feature type="compositionally biased region" description="Low complexity" evidence="3">
    <location>
        <begin position="1190"/>
        <end position="1199"/>
    </location>
</feature>
<feature type="region of interest" description="Disordered" evidence="3">
    <location>
        <begin position="1731"/>
        <end position="1761"/>
    </location>
</feature>
<keyword evidence="2" id="KW-0175">Coiled coil</keyword>
<feature type="coiled-coil region" evidence="2">
    <location>
        <begin position="1537"/>
        <end position="1564"/>
    </location>
</feature>
<feature type="compositionally biased region" description="Low complexity" evidence="3">
    <location>
        <begin position="1784"/>
        <end position="1807"/>
    </location>
</feature>
<dbReference type="KEGG" id="aten:116293750"/>
<name>A0A6P8HWN3_ACTTE</name>
<dbReference type="InterPro" id="IPR052095">
    <property type="entry name" value="UNC-13_domain"/>
</dbReference>
<sequence length="1920" mass="215796">MDPGFSWEPEEFQVPKEDIEKLITSLLVAEEQQWLQSASPLQQISSSQIIGSSSCCNSPLSRDGEPSCGRCDPGFKLLRHGNSICQIHSYFQNLEPRRYCLSLTARNKALDGPSNRMRLVRGDSRIDQKPPRDEGVRNVSQREATLNPKESELYEKVILCCQIPVLSAPPVPSPYSPSPSIGAVSPNSPRSPQFEFYDSSYSPPARDYVFSPFRPSQRFSFNVEEVSSDEPVQAEQLQELARRTFGLTKRQQISLEKSIREKMKPKTADRVLVEDLLTQLSLLHKNFHPYYRIQSFLDKNGYDQWVETEKDHINRLVKRFWNSPLPSLNECYPIHLFDAHEGYNILLSKLIREESLNKCSSHSVFGDAIPTSPLSPASCRLLKEFGLRYGVGELYRRLIYLQYLVNHFECEVWYIKHVTNLLEIVMGLVTNTPEIYVKEEFLMCIEILSLLFRLSKYYLTRVTRLFKQNSPPGGVTSLVAMAAMVEEAAHFLKSTFPAVFMNVREARKFVDSFGEEPFEIQLASYLKEEITGRYERFKVIAIDELQLNRYENPLSPQLLNILILNIRDEIIIYKTYYQEEFQRYLDFVQLATVTFYRLLMDDVGEMCQLIPINAPTNEVDLRMLSLAFRLSILDKDNVKYLRLGMQTWREPFLRLSLLWMDVVGRYLKDLVPCLLQRDQWHVTSVVQEESVSRPASAVRRMPRTQCITRSDHSAFTPVDPVHCAAESDFREQKKKIEGVSASNPHPSSSTAQISSSDVSSSSSSESLSSWQPVRMNASPPVTTTFKGKTIVTQAQVHIPDVAEDDNVMTTSSDSNKTEDIETMTFEEGKVNGESPLEHSQRIENIDEDDNKVVQNTTECNHQRELEISEQDILNSAGKTTKQNSNEVVESVLTGFTGQKPVSLEGEQRATPYENDDSTTALGSTDDSYTTAESSFSEGSEPVVKDEGEIGEDDRLSIESTTSVSGESMSTEMSAEKLTDSVADTLDNSLEDDTKMSVEGAQISTASDTTMQSVEGAQMPGTLDTQDTLANAVTNVSVSGQNIKRTVTPTAQKNEASDLNCKTSCREGPHKTVAMPTCQECPHKTVAMPTDIEHIADPPTTTRAMNHCESDNRLDQASTERRPVPIASSQSLPVPKHKLLERTLEAEKASLSSVPTEYGSCPTSYTTARDSSRSTDDVSTDNDSYLSTDYESLTDSEPSTTEPPPAPLATTDASKTEIVPVSSSMVDLLCCIQRLTSFACHLCKVLCPTERVSPGSDGQVEMEENRATTMEIKTAICGKLIKITKRIVTLYVDDILAIETCGMSEDDMVSVIGQNITRHLIGRYRSGEVIGCRFNPGRRERCNMRNYAGNKVQPCPALCKVKDSYTGCELTSEKMGLRISDVIILQSLLSWLHDRITTAISRFDSVPVFHGISGEFDRQSILSESYCQNGPTLDGSSQGFQQHSLGNGEEDYLRLAQSLDVSLDECSADLEGNLNAQDKLLAYRLNEIFKKILHELLNLSLPSFSIRRRLQPAIDFLRRRLTAIHRVMLRDRFMVLIRRLLRHVVQDFEEEVEQLKERRPGASEHAGLLMMSLAHLMQLFHNQKQGLSSEELNIATETVSKHIELYTSSTIRLIRLYQWLRQQMVSLEREQIGDGDDFTSSVSTYSHHSSSQSPADNLIEALRSELHATSKCFSGAAFVEWVQNYVQKNGYDSLGVCIGMTETDTGIELGQYLLERNQLVCVRNAEPTTLINAEEQADREADTEQPASSLVQQRMSRSSRGAVVMDATTLPSRMTVNKITVQQHNSSGSRPNSSQSTSQRSTETSSMSDPLDEPDTQGLLDSVDVILRQSRSNQSLALLFYNSPNVFYSFISDDEGSGGELKYKLAFLDRFLVGVKLQHIVCALYTRRKHDETARFFLKRLPINEVAYALGYKETPICFNI</sequence>
<dbReference type="GeneID" id="116293750"/>
<reference evidence="6" key="1">
    <citation type="submission" date="2025-08" db="UniProtKB">
        <authorList>
            <consortium name="RefSeq"/>
        </authorList>
    </citation>
    <scope>IDENTIFICATION</scope>
    <source>
        <tissue evidence="6">Tentacle</tissue>
    </source>
</reference>
<gene>
    <name evidence="6" type="primary">LOC116293750</name>
</gene>
<feature type="compositionally biased region" description="Polar residues" evidence="3">
    <location>
        <begin position="1744"/>
        <end position="1758"/>
    </location>
</feature>
<dbReference type="OrthoDB" id="5982964at2759"/>
<feature type="compositionally biased region" description="Polar residues" evidence="3">
    <location>
        <begin position="917"/>
        <end position="937"/>
    </location>
</feature>
<dbReference type="PROSITE" id="PS51259">
    <property type="entry name" value="MHD2"/>
    <property type="match status" value="1"/>
</dbReference>
<feature type="compositionally biased region" description="Basic and acidic residues" evidence="3">
    <location>
        <begin position="942"/>
        <end position="956"/>
    </location>
</feature>
<feature type="region of interest" description="Disordered" evidence="3">
    <location>
        <begin position="1111"/>
        <end position="1135"/>
    </location>
</feature>
<feature type="region of interest" description="Disordered" evidence="3">
    <location>
        <begin position="1781"/>
        <end position="1814"/>
    </location>
</feature>
<evidence type="ECO:0000256" key="2">
    <source>
        <dbReference type="SAM" id="Coils"/>
    </source>
</evidence>
<evidence type="ECO:0000313" key="5">
    <source>
        <dbReference type="Proteomes" id="UP000515163"/>
    </source>
</evidence>
<keyword evidence="1" id="KW-0268">Exocytosis</keyword>
<dbReference type="InParanoid" id="A0A6P8HWN3"/>
<dbReference type="GO" id="GO:0006887">
    <property type="term" value="P:exocytosis"/>
    <property type="evidence" value="ECO:0007669"/>
    <property type="project" value="UniProtKB-KW"/>
</dbReference>
<keyword evidence="5" id="KW-1185">Reference proteome</keyword>
<evidence type="ECO:0000259" key="4">
    <source>
        <dbReference type="PROSITE" id="PS51259"/>
    </source>
</evidence>
<organism evidence="5 6">
    <name type="scientific">Actinia tenebrosa</name>
    <name type="common">Australian red waratah sea anemone</name>
    <dbReference type="NCBI Taxonomy" id="6105"/>
    <lineage>
        <taxon>Eukaryota</taxon>
        <taxon>Metazoa</taxon>
        <taxon>Cnidaria</taxon>
        <taxon>Anthozoa</taxon>
        <taxon>Hexacorallia</taxon>
        <taxon>Actiniaria</taxon>
        <taxon>Actiniidae</taxon>
        <taxon>Actinia</taxon>
    </lineage>
</organism>
<dbReference type="PANTHER" id="PTHR45999">
    <property type="entry name" value="UNC-13-4A, ISOFORM B"/>
    <property type="match status" value="1"/>
</dbReference>
<feature type="compositionally biased region" description="Basic and acidic residues" evidence="3">
    <location>
        <begin position="1111"/>
        <end position="1122"/>
    </location>
</feature>